<dbReference type="AlphaFoldDB" id="A0A951QTH7"/>
<reference evidence="1" key="1">
    <citation type="submission" date="2021-05" db="EMBL/GenBank/DDBJ databases">
        <authorList>
            <person name="Pietrasiak N."/>
            <person name="Ward R."/>
            <person name="Stajich J.E."/>
            <person name="Kurbessoian T."/>
        </authorList>
    </citation>
    <scope>NUCLEOTIDE SEQUENCE</scope>
    <source>
        <strain evidence="1">GSE-NOS-MK-12-04C</strain>
    </source>
</reference>
<proteinExistence type="predicted"/>
<sequence length="53" mass="6003">MIPKIILALNQQAIAQTENFTVNGDRTLSDFDGWGDRPNFRLCNSCIGKEVKY</sequence>
<protein>
    <submittedName>
        <fullName evidence="1">Uncharacterized protein</fullName>
    </submittedName>
</protein>
<evidence type="ECO:0000313" key="1">
    <source>
        <dbReference type="EMBL" id="MBW4670807.1"/>
    </source>
</evidence>
<comment type="caution">
    <text evidence="1">The sequence shown here is derived from an EMBL/GenBank/DDBJ whole genome shotgun (WGS) entry which is preliminary data.</text>
</comment>
<gene>
    <name evidence="1" type="ORF">KME60_26135</name>
</gene>
<reference evidence="1" key="2">
    <citation type="journal article" date="2022" name="Microbiol. Resour. Announc.">
        <title>Metagenome Sequencing to Explore Phylogenomics of Terrestrial Cyanobacteria.</title>
        <authorList>
            <person name="Ward R.D."/>
            <person name="Stajich J.E."/>
            <person name="Johansen J.R."/>
            <person name="Huntemann M."/>
            <person name="Clum A."/>
            <person name="Foster B."/>
            <person name="Foster B."/>
            <person name="Roux S."/>
            <person name="Palaniappan K."/>
            <person name="Varghese N."/>
            <person name="Mukherjee S."/>
            <person name="Reddy T.B.K."/>
            <person name="Daum C."/>
            <person name="Copeland A."/>
            <person name="Chen I.A."/>
            <person name="Ivanova N.N."/>
            <person name="Kyrpides N.C."/>
            <person name="Shapiro N."/>
            <person name="Eloe-Fadrosh E.A."/>
            <person name="Pietrasiak N."/>
        </authorList>
    </citation>
    <scope>NUCLEOTIDE SEQUENCE</scope>
    <source>
        <strain evidence="1">GSE-NOS-MK-12-04C</strain>
    </source>
</reference>
<dbReference type="EMBL" id="JAHHGZ010000035">
    <property type="protein sequence ID" value="MBW4670807.1"/>
    <property type="molecule type" value="Genomic_DNA"/>
</dbReference>
<evidence type="ECO:0000313" key="2">
    <source>
        <dbReference type="Proteomes" id="UP000729701"/>
    </source>
</evidence>
<accession>A0A951QTH7</accession>
<dbReference type="Proteomes" id="UP000729701">
    <property type="component" value="Unassembled WGS sequence"/>
</dbReference>
<organism evidence="1 2">
    <name type="scientific">Cyanomargarita calcarea GSE-NOS-MK-12-04C</name>
    <dbReference type="NCBI Taxonomy" id="2839659"/>
    <lineage>
        <taxon>Bacteria</taxon>
        <taxon>Bacillati</taxon>
        <taxon>Cyanobacteriota</taxon>
        <taxon>Cyanophyceae</taxon>
        <taxon>Nostocales</taxon>
        <taxon>Cyanomargaritaceae</taxon>
        <taxon>Cyanomargarita</taxon>
    </lineage>
</organism>
<name>A0A951QTH7_9CYAN</name>